<dbReference type="InterPro" id="IPR003737">
    <property type="entry name" value="GlcNAc_PI_deacetylase-related"/>
</dbReference>
<evidence type="ECO:0000256" key="1">
    <source>
        <dbReference type="ARBA" id="ARBA00022833"/>
    </source>
</evidence>
<protein>
    <submittedName>
        <fullName evidence="3">GlcNAc-PI de-N-acetylase</fullName>
    </submittedName>
</protein>
<dbReference type="InterPro" id="IPR024078">
    <property type="entry name" value="LmbE-like_dom_sf"/>
</dbReference>
<dbReference type="GO" id="GO:0016137">
    <property type="term" value="P:glycoside metabolic process"/>
    <property type="evidence" value="ECO:0007669"/>
    <property type="project" value="UniProtKB-ARBA"/>
</dbReference>
<dbReference type="GO" id="GO:0016811">
    <property type="term" value="F:hydrolase activity, acting on carbon-nitrogen (but not peptide) bonds, in linear amides"/>
    <property type="evidence" value="ECO:0007669"/>
    <property type="project" value="TreeGrafter"/>
</dbReference>
<dbReference type="Gene3D" id="3.40.50.10320">
    <property type="entry name" value="LmbE-like"/>
    <property type="match status" value="1"/>
</dbReference>
<keyword evidence="1" id="KW-0862">Zinc</keyword>
<dbReference type="SUPFAM" id="SSF102588">
    <property type="entry name" value="LmbE-like"/>
    <property type="match status" value="1"/>
</dbReference>
<dbReference type="AlphaFoldDB" id="A0A6L9S6K0"/>
<keyword evidence="4" id="KW-1185">Reference proteome</keyword>
<accession>A0A6L9S6K0</accession>
<feature type="region of interest" description="Disordered" evidence="2">
    <location>
        <begin position="1"/>
        <end position="21"/>
    </location>
</feature>
<dbReference type="PANTHER" id="PTHR12993">
    <property type="entry name" value="N-ACETYLGLUCOSAMINYL-PHOSPHATIDYLINOSITOL DE-N-ACETYLASE-RELATED"/>
    <property type="match status" value="1"/>
</dbReference>
<feature type="compositionally biased region" description="Polar residues" evidence="2">
    <location>
        <begin position="1"/>
        <end position="13"/>
    </location>
</feature>
<evidence type="ECO:0000313" key="3">
    <source>
        <dbReference type="EMBL" id="NEE00274.1"/>
    </source>
</evidence>
<reference evidence="3 4" key="1">
    <citation type="submission" date="2020-02" db="EMBL/GenBank/DDBJ databases">
        <authorList>
            <person name="Li X.-J."/>
            <person name="Han X.-M."/>
        </authorList>
    </citation>
    <scope>NUCLEOTIDE SEQUENCE [LARGE SCALE GENOMIC DNA]</scope>
    <source>
        <strain evidence="3 4">CCTCC AB 2017055</strain>
    </source>
</reference>
<evidence type="ECO:0000313" key="4">
    <source>
        <dbReference type="Proteomes" id="UP000475214"/>
    </source>
</evidence>
<dbReference type="PANTHER" id="PTHR12993:SF26">
    <property type="entry name" value="1D-MYO-INOSITOL 2-ACETAMIDO-2-DEOXY-ALPHA-D-GLUCOPYRANOSIDE DEACETYLASE"/>
    <property type="match status" value="1"/>
</dbReference>
<gene>
    <name evidence="3" type="ORF">G1H10_08825</name>
</gene>
<name>A0A6L9S6K0_9ACTN</name>
<proteinExistence type="predicted"/>
<comment type="caution">
    <text evidence="3">The sequence shown here is derived from an EMBL/GenBank/DDBJ whole genome shotgun (WGS) entry which is preliminary data.</text>
</comment>
<dbReference type="RefSeq" id="WP_163735745.1">
    <property type="nucleotide sequence ID" value="NZ_JAAGOA010000005.1"/>
</dbReference>
<dbReference type="EMBL" id="JAAGOA010000005">
    <property type="protein sequence ID" value="NEE00274.1"/>
    <property type="molecule type" value="Genomic_DNA"/>
</dbReference>
<sequence>MIQQFSPETSDMSARSHRDPVRGRTVVVMHAHPDDEAIFTGATIRRLADRGARVVLITATLGDLGASFVPLAPGETIVQRRTAELERAAELLGVARLALLGRRDSGLPGAADNVHPAALAAAAPGQVAAEVASIIEREGAEAIVHDDAFGIYGHPDHVAVNRIGTLAAQMSGVTSYQTTVDRDYLHEARPHLVHAAARATALPYGIPADQVELSVTASGEELVAKRAAISAHHSQIRPGELDGAAFGDAYGHEWYLRTGAAAVLDELTESVPMVVAAPAQA</sequence>
<dbReference type="Pfam" id="PF02585">
    <property type="entry name" value="PIG-L"/>
    <property type="match status" value="1"/>
</dbReference>
<organism evidence="3 4">
    <name type="scientific">Phytoactinopolyspora halotolerans</name>
    <dbReference type="NCBI Taxonomy" id="1981512"/>
    <lineage>
        <taxon>Bacteria</taxon>
        <taxon>Bacillati</taxon>
        <taxon>Actinomycetota</taxon>
        <taxon>Actinomycetes</taxon>
        <taxon>Jiangellales</taxon>
        <taxon>Jiangellaceae</taxon>
        <taxon>Phytoactinopolyspora</taxon>
    </lineage>
</organism>
<evidence type="ECO:0000256" key="2">
    <source>
        <dbReference type="SAM" id="MobiDB-lite"/>
    </source>
</evidence>
<dbReference type="Proteomes" id="UP000475214">
    <property type="component" value="Unassembled WGS sequence"/>
</dbReference>